<keyword evidence="10" id="KW-0472">Membrane</keyword>
<organism evidence="12 13">
    <name type="scientific">Mycena sanguinolenta</name>
    <dbReference type="NCBI Taxonomy" id="230812"/>
    <lineage>
        <taxon>Eukaryota</taxon>
        <taxon>Fungi</taxon>
        <taxon>Dikarya</taxon>
        <taxon>Basidiomycota</taxon>
        <taxon>Agaricomycotina</taxon>
        <taxon>Agaricomycetes</taxon>
        <taxon>Agaricomycetidae</taxon>
        <taxon>Agaricales</taxon>
        <taxon>Marasmiineae</taxon>
        <taxon>Mycenaceae</taxon>
        <taxon>Mycena</taxon>
    </lineage>
</organism>
<keyword evidence="7" id="KW-0832">Ubl conjugation</keyword>
<keyword evidence="5" id="KW-1017">Isopeptide bond</keyword>
<dbReference type="FunFam" id="3.10.20.90:FF:000469">
    <property type="entry name" value="Polyubiquitin-C"/>
    <property type="match status" value="1"/>
</dbReference>
<evidence type="ECO:0000313" key="13">
    <source>
        <dbReference type="Proteomes" id="UP000623467"/>
    </source>
</evidence>
<dbReference type="OrthoDB" id="2985309at2759"/>
<feature type="domain" description="Ubiquitin-like" evidence="11">
    <location>
        <begin position="289"/>
        <end position="325"/>
    </location>
</feature>
<dbReference type="Gene3D" id="3.10.20.90">
    <property type="entry name" value="Phosphatidylinositol 3-kinase Catalytic Subunit, Chain A, domain 1"/>
    <property type="match status" value="2"/>
</dbReference>
<feature type="region of interest" description="Disordered" evidence="9">
    <location>
        <begin position="222"/>
        <end position="245"/>
    </location>
</feature>
<keyword evidence="6" id="KW-0677">Repeat</keyword>
<evidence type="ECO:0000256" key="3">
    <source>
        <dbReference type="ARBA" id="ARBA00008430"/>
    </source>
</evidence>
<evidence type="ECO:0000256" key="1">
    <source>
        <dbReference type="ARBA" id="ARBA00004123"/>
    </source>
</evidence>
<keyword evidence="10" id="KW-1133">Transmembrane helix</keyword>
<name>A0A8H6Y1M3_9AGAR</name>
<dbReference type="SMART" id="SM00213">
    <property type="entry name" value="UBQ"/>
    <property type="match status" value="1"/>
</dbReference>
<evidence type="ECO:0000259" key="11">
    <source>
        <dbReference type="PROSITE" id="PS50053"/>
    </source>
</evidence>
<evidence type="ECO:0000256" key="6">
    <source>
        <dbReference type="ARBA" id="ARBA00022737"/>
    </source>
</evidence>
<reference evidence="12" key="1">
    <citation type="submission" date="2020-05" db="EMBL/GenBank/DDBJ databases">
        <title>Mycena genomes resolve the evolution of fungal bioluminescence.</title>
        <authorList>
            <person name="Tsai I.J."/>
        </authorList>
    </citation>
    <scope>NUCLEOTIDE SEQUENCE</scope>
    <source>
        <strain evidence="12">160909Yilan</strain>
    </source>
</reference>
<dbReference type="PANTHER" id="PTHR10666">
    <property type="entry name" value="UBIQUITIN"/>
    <property type="match status" value="1"/>
</dbReference>
<keyword evidence="13" id="KW-1185">Reference proteome</keyword>
<evidence type="ECO:0000256" key="7">
    <source>
        <dbReference type="ARBA" id="ARBA00022843"/>
    </source>
</evidence>
<evidence type="ECO:0000256" key="9">
    <source>
        <dbReference type="SAM" id="MobiDB-lite"/>
    </source>
</evidence>
<dbReference type="GO" id="GO:0005737">
    <property type="term" value="C:cytoplasm"/>
    <property type="evidence" value="ECO:0007669"/>
    <property type="project" value="UniProtKB-SubCell"/>
</dbReference>
<protein>
    <submittedName>
        <fullName evidence="12">Putative polyubiquitin</fullName>
    </submittedName>
</protein>
<dbReference type="Pfam" id="PF00240">
    <property type="entry name" value="ubiquitin"/>
    <property type="match status" value="2"/>
</dbReference>
<dbReference type="PRINTS" id="PR00348">
    <property type="entry name" value="UBIQUITIN"/>
</dbReference>
<evidence type="ECO:0000256" key="2">
    <source>
        <dbReference type="ARBA" id="ARBA00004496"/>
    </source>
</evidence>
<evidence type="ECO:0000256" key="8">
    <source>
        <dbReference type="ARBA" id="ARBA00023242"/>
    </source>
</evidence>
<feature type="transmembrane region" description="Helical" evidence="10">
    <location>
        <begin position="39"/>
        <end position="63"/>
    </location>
</feature>
<dbReference type="AlphaFoldDB" id="A0A8H6Y1M3"/>
<comment type="similarity">
    <text evidence="3">Belongs to the ubiquitin family.</text>
</comment>
<feature type="domain" description="Ubiquitin-like" evidence="11">
    <location>
        <begin position="236"/>
        <end position="288"/>
    </location>
</feature>
<dbReference type="PROSITE" id="PS50053">
    <property type="entry name" value="UBIQUITIN_2"/>
    <property type="match status" value="2"/>
</dbReference>
<evidence type="ECO:0000256" key="10">
    <source>
        <dbReference type="SAM" id="Phobius"/>
    </source>
</evidence>
<dbReference type="EMBL" id="JACAZH010000014">
    <property type="protein sequence ID" value="KAF7350551.1"/>
    <property type="molecule type" value="Genomic_DNA"/>
</dbReference>
<sequence length="325" mass="35762">MPIYGMTSCLYWENFSHAALPVPPSLPDSSPSTGLGPRALLLSTVVAVAVCLLSLASVLVSALKRTSDNLREVSSQGPNEILQAAAESSVGGYADGAGDSAGRSASCSEYTVRRRSEHLKLELKHLCLRTQPCLCRVWKLEYGRVAPSPTTTSRSRYPPKIFVKTLAGLDPGQGGLPSRPTASELSWEPARGSVYPLRLQHPEVVDVAPRPLSLWRHADLRDDSHRQDDHPRGRSSDMKAKIQDKEDVSPDRQHLIFAGKQLEDSCTLSDYNIQKESTLHLVLRLHGGMQIFIKTLIGKTITLEVESSDIIDNFKAKIQDKEDIF</sequence>
<dbReference type="GO" id="GO:0005634">
    <property type="term" value="C:nucleus"/>
    <property type="evidence" value="ECO:0007669"/>
    <property type="project" value="UniProtKB-SubCell"/>
</dbReference>
<keyword evidence="8" id="KW-0539">Nucleus</keyword>
<dbReference type="InterPro" id="IPR019956">
    <property type="entry name" value="Ubiquitin_dom"/>
</dbReference>
<comment type="subcellular location">
    <subcellularLocation>
        <location evidence="2">Cytoplasm</location>
    </subcellularLocation>
    <subcellularLocation>
        <location evidence="1">Nucleus</location>
    </subcellularLocation>
</comment>
<dbReference type="SUPFAM" id="SSF54236">
    <property type="entry name" value="Ubiquitin-like"/>
    <property type="match status" value="2"/>
</dbReference>
<accession>A0A8H6Y1M3</accession>
<dbReference type="InterPro" id="IPR029071">
    <property type="entry name" value="Ubiquitin-like_domsf"/>
</dbReference>
<gene>
    <name evidence="12" type="ORF">MSAN_01614700</name>
</gene>
<evidence type="ECO:0000256" key="4">
    <source>
        <dbReference type="ARBA" id="ARBA00022490"/>
    </source>
</evidence>
<comment type="caution">
    <text evidence="12">The sequence shown here is derived from an EMBL/GenBank/DDBJ whole genome shotgun (WGS) entry which is preliminary data.</text>
</comment>
<keyword evidence="4" id="KW-0963">Cytoplasm</keyword>
<keyword evidence="10" id="KW-0812">Transmembrane</keyword>
<evidence type="ECO:0000256" key="5">
    <source>
        <dbReference type="ARBA" id="ARBA00022499"/>
    </source>
</evidence>
<evidence type="ECO:0000313" key="12">
    <source>
        <dbReference type="EMBL" id="KAF7350551.1"/>
    </source>
</evidence>
<dbReference type="Proteomes" id="UP000623467">
    <property type="component" value="Unassembled WGS sequence"/>
</dbReference>
<dbReference type="InterPro" id="IPR000626">
    <property type="entry name" value="Ubiquitin-like_dom"/>
</dbReference>
<proteinExistence type="inferred from homology"/>
<dbReference type="InterPro" id="IPR050158">
    <property type="entry name" value="Ubiquitin_ubiquitin-like"/>
</dbReference>